<gene>
    <name evidence="3" type="ORF">N868_03245</name>
</gene>
<evidence type="ECO:0000256" key="1">
    <source>
        <dbReference type="SAM" id="Phobius"/>
    </source>
</evidence>
<dbReference type="Pfam" id="PF13400">
    <property type="entry name" value="Tad"/>
    <property type="match status" value="1"/>
</dbReference>
<keyword evidence="4" id="KW-1185">Reference proteome</keyword>
<name>A0A0A0BL41_9CELL</name>
<dbReference type="EMBL" id="AXCY01000192">
    <property type="protein sequence ID" value="KGM08590.1"/>
    <property type="molecule type" value="Genomic_DNA"/>
</dbReference>
<protein>
    <submittedName>
        <fullName evidence="3">Pilus assembly protein TadE</fullName>
    </submittedName>
</protein>
<feature type="transmembrane region" description="Helical" evidence="1">
    <location>
        <begin position="34"/>
        <end position="55"/>
    </location>
</feature>
<organism evidence="3 4">
    <name type="scientific">Cellulomonas carbonis T26</name>
    <dbReference type="NCBI Taxonomy" id="947969"/>
    <lineage>
        <taxon>Bacteria</taxon>
        <taxon>Bacillati</taxon>
        <taxon>Actinomycetota</taxon>
        <taxon>Actinomycetes</taxon>
        <taxon>Micrococcales</taxon>
        <taxon>Cellulomonadaceae</taxon>
        <taxon>Cellulomonas</taxon>
    </lineage>
</organism>
<dbReference type="OrthoDB" id="3823775at2"/>
<dbReference type="RefSeq" id="WP_052426584.1">
    <property type="nucleotide sequence ID" value="NZ_AXCY01000192.1"/>
</dbReference>
<comment type="caution">
    <text evidence="3">The sequence shown here is derived from an EMBL/GenBank/DDBJ whole genome shotgun (WGS) entry which is preliminary data.</text>
</comment>
<evidence type="ECO:0000259" key="2">
    <source>
        <dbReference type="Pfam" id="PF13400"/>
    </source>
</evidence>
<reference evidence="3 4" key="1">
    <citation type="submission" date="2013-08" db="EMBL/GenBank/DDBJ databases">
        <title>Genome sequencing of Cellulomonas carbonis T26.</title>
        <authorList>
            <person name="Chen F."/>
            <person name="Li Y."/>
            <person name="Wang G."/>
        </authorList>
    </citation>
    <scope>NUCLEOTIDE SEQUENCE [LARGE SCALE GENOMIC DNA]</scope>
    <source>
        <strain evidence="3 4">T26</strain>
    </source>
</reference>
<dbReference type="AlphaFoldDB" id="A0A0A0BL41"/>
<keyword evidence="1" id="KW-0812">Transmembrane</keyword>
<sequence>MTAQHRRSARPVGGRLVASAHACRLRTVARGDDGAASVLVLGLVVVLMAVAGLVVDGGRAVNARAALLDAAEQAARAGANQVDIGSLRSGGQVSIDPTAARRAAEDFLVAQGHAPADIGVVATATEVEVHLQGEVETALLSLVLIDSLDVEGSAVARAAVGITDEIGTGAP</sequence>
<accession>A0A0A0BL41</accession>
<evidence type="ECO:0000313" key="4">
    <source>
        <dbReference type="Proteomes" id="UP000029839"/>
    </source>
</evidence>
<keyword evidence="1" id="KW-1133">Transmembrane helix</keyword>
<proteinExistence type="predicted"/>
<reference evidence="3 4" key="2">
    <citation type="journal article" date="2015" name="Stand. Genomic Sci.">
        <title>Draft genome sequence of Cellulomonas carbonis T26(T) and comparative analysis of six Cellulomonas genomes.</title>
        <authorList>
            <person name="Zhuang W."/>
            <person name="Zhang S."/>
            <person name="Xia X."/>
            <person name="Wang G."/>
        </authorList>
    </citation>
    <scope>NUCLEOTIDE SEQUENCE [LARGE SCALE GENOMIC DNA]</scope>
    <source>
        <strain evidence="3 4">T26</strain>
    </source>
</reference>
<evidence type="ECO:0000313" key="3">
    <source>
        <dbReference type="EMBL" id="KGM08590.1"/>
    </source>
</evidence>
<keyword evidence="1" id="KW-0472">Membrane</keyword>
<feature type="domain" description="Putative Flp pilus-assembly TadG-like N-terminal" evidence="2">
    <location>
        <begin position="34"/>
        <end position="80"/>
    </location>
</feature>
<dbReference type="InterPro" id="IPR028087">
    <property type="entry name" value="Tad_N"/>
</dbReference>
<dbReference type="Proteomes" id="UP000029839">
    <property type="component" value="Unassembled WGS sequence"/>
</dbReference>